<dbReference type="Proteomes" id="UP001176961">
    <property type="component" value="Unassembled WGS sequence"/>
</dbReference>
<feature type="compositionally biased region" description="Basic and acidic residues" evidence="5">
    <location>
        <begin position="481"/>
        <end position="573"/>
    </location>
</feature>
<accession>A0AA36GRX7</accession>
<keyword evidence="4" id="KW-0539">Nucleus</keyword>
<keyword evidence="3" id="KW-0507">mRNA processing</keyword>
<comment type="subcellular location">
    <subcellularLocation>
        <location evidence="1">Nucleus</location>
    </subcellularLocation>
</comment>
<feature type="compositionally biased region" description="Pro residues" evidence="5">
    <location>
        <begin position="581"/>
        <end position="593"/>
    </location>
</feature>
<dbReference type="GO" id="GO:0006397">
    <property type="term" value="P:mRNA processing"/>
    <property type="evidence" value="ECO:0007669"/>
    <property type="project" value="UniProtKB-KW"/>
</dbReference>
<protein>
    <recommendedName>
        <fullName evidence="6">Pre-mRNA polyadenylation factor Fip1 domain-containing protein</fullName>
    </recommendedName>
</protein>
<sequence length="593" mass="66370">MDGPPGVEVESVPVATGAPVPTPIPASSLVPAVDTTTSEEPKHDATQPIADPLADSGDEDDDDDVEVTIGVIPPVNVQYSLKGSLDANGDAIPAGKLDIDAVPTINDKPIYDIDLAQMEDRPWRKPGADITDYFNYGFTEDTWNTYCERQKKLRQEYSNQAAVNKALFSSINLSNPLGMPPTTGGRQLVPLTEGTVKVLTDNGGIFKPHYHKLATDNSEPIMRTVIGAPPPTSAPPPPGVTPTNATAPIVDFSKPPPNLPPPAAATPAPATLPPVHIMDGPPGVDIIAPPGVDGPPGVDMEPQTIPTLGSGSGLDMSVPPPGFNPSLPPPGMRPPQMGIPMTNMPPPGFNTMLPPPGFGQGRFPPGGPGGMNRPPPLMGRDFDSMGRRESGDFDDLDDDRRRHKRRSRSRSPRRDSSFRRVRDSGRDRERDDRRDRDKDRDKERDKDRDKERDREKDRERERGTERSERSRRHRSRSGSPDTRKRREERDKDKKRERREDDSEKKKRRHDKDDDERRERRDERREKRSRREEREIKEEREDRDRDKDREKDRDRDREREDRDKERPVEIKQEVMETSGSGEPPPPGVDMPPNA</sequence>
<dbReference type="GO" id="GO:0005847">
    <property type="term" value="C:mRNA cleavage and polyadenylation specificity factor complex"/>
    <property type="evidence" value="ECO:0007669"/>
    <property type="project" value="TreeGrafter"/>
</dbReference>
<comment type="caution">
    <text evidence="7">The sequence shown here is derived from an EMBL/GenBank/DDBJ whole genome shotgun (WGS) entry which is preliminary data.</text>
</comment>
<dbReference type="PANTHER" id="PTHR13484:SF0">
    <property type="entry name" value="PRE-MRNA 3'-END-PROCESSING FACTOR FIP1"/>
    <property type="match status" value="1"/>
</dbReference>
<feature type="compositionally biased region" description="Basic residues" evidence="5">
    <location>
        <begin position="401"/>
        <end position="411"/>
    </location>
</feature>
<reference evidence="7" key="1">
    <citation type="submission" date="2023-07" db="EMBL/GenBank/DDBJ databases">
        <authorList>
            <consortium name="CYATHOMIX"/>
        </authorList>
    </citation>
    <scope>NUCLEOTIDE SEQUENCE</scope>
    <source>
        <strain evidence="7">N/A</strain>
    </source>
</reference>
<dbReference type="EMBL" id="CATQJL010000223">
    <property type="protein sequence ID" value="CAJ0597014.1"/>
    <property type="molecule type" value="Genomic_DNA"/>
</dbReference>
<dbReference type="InterPro" id="IPR007854">
    <property type="entry name" value="Fip1_dom"/>
</dbReference>
<evidence type="ECO:0000256" key="2">
    <source>
        <dbReference type="ARBA" id="ARBA00007459"/>
    </source>
</evidence>
<proteinExistence type="inferred from homology"/>
<organism evidence="7 8">
    <name type="scientific">Cylicocyclus nassatus</name>
    <name type="common">Nematode worm</name>
    <dbReference type="NCBI Taxonomy" id="53992"/>
    <lineage>
        <taxon>Eukaryota</taxon>
        <taxon>Metazoa</taxon>
        <taxon>Ecdysozoa</taxon>
        <taxon>Nematoda</taxon>
        <taxon>Chromadorea</taxon>
        <taxon>Rhabditida</taxon>
        <taxon>Rhabditina</taxon>
        <taxon>Rhabditomorpha</taxon>
        <taxon>Strongyloidea</taxon>
        <taxon>Strongylidae</taxon>
        <taxon>Cylicocyclus</taxon>
    </lineage>
</organism>
<evidence type="ECO:0000256" key="1">
    <source>
        <dbReference type="ARBA" id="ARBA00004123"/>
    </source>
</evidence>
<dbReference type="Pfam" id="PF05182">
    <property type="entry name" value="Fip1"/>
    <property type="match status" value="1"/>
</dbReference>
<feature type="compositionally biased region" description="Basic and acidic residues" evidence="5">
    <location>
        <begin position="412"/>
        <end position="468"/>
    </location>
</feature>
<evidence type="ECO:0000256" key="3">
    <source>
        <dbReference type="ARBA" id="ARBA00022664"/>
    </source>
</evidence>
<evidence type="ECO:0000256" key="5">
    <source>
        <dbReference type="SAM" id="MobiDB-lite"/>
    </source>
</evidence>
<evidence type="ECO:0000313" key="8">
    <source>
        <dbReference type="Proteomes" id="UP001176961"/>
    </source>
</evidence>
<feature type="compositionally biased region" description="Basic and acidic residues" evidence="5">
    <location>
        <begin position="380"/>
        <end position="391"/>
    </location>
</feature>
<gene>
    <name evidence="7" type="ORF">CYNAS_LOCUS8997</name>
</gene>
<feature type="region of interest" description="Disordered" evidence="5">
    <location>
        <begin position="1"/>
        <end position="62"/>
    </location>
</feature>
<feature type="domain" description="Pre-mRNA polyadenylation factor Fip1" evidence="6">
    <location>
        <begin position="112"/>
        <end position="154"/>
    </location>
</feature>
<feature type="region of interest" description="Disordered" evidence="5">
    <location>
        <begin position="355"/>
        <end position="593"/>
    </location>
</feature>
<dbReference type="AlphaFoldDB" id="A0AA36GRX7"/>
<dbReference type="PANTHER" id="PTHR13484">
    <property type="entry name" value="FIP1-LIKE 1 PROTEIN"/>
    <property type="match status" value="1"/>
</dbReference>
<name>A0AA36GRX7_CYLNA</name>
<evidence type="ECO:0000256" key="4">
    <source>
        <dbReference type="ARBA" id="ARBA00023242"/>
    </source>
</evidence>
<keyword evidence="8" id="KW-1185">Reference proteome</keyword>
<dbReference type="InterPro" id="IPR051187">
    <property type="entry name" value="Pre-mRNA_3'-end_processing_reg"/>
</dbReference>
<feature type="compositionally biased region" description="Low complexity" evidence="5">
    <location>
        <begin position="1"/>
        <end position="19"/>
    </location>
</feature>
<evidence type="ECO:0000313" key="7">
    <source>
        <dbReference type="EMBL" id="CAJ0597014.1"/>
    </source>
</evidence>
<evidence type="ECO:0000259" key="6">
    <source>
        <dbReference type="Pfam" id="PF05182"/>
    </source>
</evidence>
<comment type="similarity">
    <text evidence="2">Belongs to the FIP1 family.</text>
</comment>